<evidence type="ECO:0008006" key="3">
    <source>
        <dbReference type="Google" id="ProtNLM"/>
    </source>
</evidence>
<accession>A0A268NZH0</accession>
<sequence>MDLLNNDNLKKAKKKSSSFTILSNDSTDGHGGYGAGVINLDNVTPLFIDIEEKEAFVDMGALHARSAVEKRVKFIADEEAVPKEGLKRYWLVWVTIDTKDKKPYYSGVAACYMTVNKQAKRGYKSMPEHVNHMDKSLKGKLVVSQMDDSSRQVLKAFLKNHNEEMWNHSSQELHAALESSENVNN</sequence>
<dbReference type="Proteomes" id="UP000216207">
    <property type="component" value="Unassembled WGS sequence"/>
</dbReference>
<evidence type="ECO:0000313" key="2">
    <source>
        <dbReference type="Proteomes" id="UP000216207"/>
    </source>
</evidence>
<dbReference type="EMBL" id="NPCC01000012">
    <property type="protein sequence ID" value="PAE88838.1"/>
    <property type="molecule type" value="Genomic_DNA"/>
</dbReference>
<reference evidence="1 2" key="1">
    <citation type="submission" date="2017-07" db="EMBL/GenBank/DDBJ databases">
        <title>Isolation and whole genome analysis of endospore-forming bacteria from heroin.</title>
        <authorList>
            <person name="Kalinowski J."/>
            <person name="Ahrens B."/>
            <person name="Al-Dilaimi A."/>
            <person name="Winkler A."/>
            <person name="Wibberg D."/>
            <person name="Schleenbecker U."/>
            <person name="Ruckert C."/>
            <person name="Wolfel R."/>
            <person name="Grass G."/>
        </authorList>
    </citation>
    <scope>NUCLEOTIDE SEQUENCE [LARGE SCALE GENOMIC DNA]</scope>
    <source>
        <strain evidence="1 2">7539</strain>
    </source>
</reference>
<name>A0A268NZH0_SHOCL</name>
<comment type="caution">
    <text evidence="1">The sequence shown here is derived from an EMBL/GenBank/DDBJ whole genome shotgun (WGS) entry which is preliminary data.</text>
</comment>
<protein>
    <recommendedName>
        <fullName evidence="3">YwhD family protein</fullName>
    </recommendedName>
</protein>
<dbReference type="AlphaFoldDB" id="A0A268NZH0"/>
<organism evidence="1 2">
    <name type="scientific">Shouchella clausii</name>
    <name type="common">Alkalihalobacillus clausii</name>
    <dbReference type="NCBI Taxonomy" id="79880"/>
    <lineage>
        <taxon>Bacteria</taxon>
        <taxon>Bacillati</taxon>
        <taxon>Bacillota</taxon>
        <taxon>Bacilli</taxon>
        <taxon>Bacillales</taxon>
        <taxon>Bacillaceae</taxon>
        <taxon>Shouchella</taxon>
    </lineage>
</organism>
<dbReference type="RefSeq" id="WP_035205874.1">
    <property type="nucleotide sequence ID" value="NZ_BOQS01000006.1"/>
</dbReference>
<evidence type="ECO:0000313" key="1">
    <source>
        <dbReference type="EMBL" id="PAE88838.1"/>
    </source>
</evidence>
<gene>
    <name evidence="1" type="ORF">CHH72_10715</name>
</gene>
<proteinExistence type="predicted"/>
<dbReference type="InterPro" id="IPR014852">
    <property type="entry name" value="YwhD"/>
</dbReference>
<dbReference type="Pfam" id="PF08741">
    <property type="entry name" value="YwhD"/>
    <property type="match status" value="1"/>
</dbReference>